<dbReference type="PATRIC" id="fig|419005.5.peg.1519"/>
<reference evidence="1 2" key="1">
    <citation type="submission" date="2016-01" db="EMBL/GenBank/DDBJ databases">
        <authorList>
            <person name="Oliw E.H."/>
        </authorList>
    </citation>
    <scope>NUCLEOTIDE SEQUENCE [LARGE SCALE GENOMIC DNA]</scope>
    <source>
        <strain evidence="1 2">DNF00307</strain>
    </source>
</reference>
<comment type="caution">
    <text evidence="1">The sequence shown here is derived from an EMBL/GenBank/DDBJ whole genome shotgun (WGS) entry which is preliminary data.</text>
</comment>
<name>A0A134BBA1_9BACT</name>
<sequence>MKRKYQKPTINVFRIENTPLLIKVSPGNATLNNYEKVELEPKEDGDDYSGYDE</sequence>
<dbReference type="AlphaFoldDB" id="A0A134BBA1"/>
<protein>
    <submittedName>
        <fullName evidence="1">Uncharacterized protein</fullName>
    </submittedName>
</protein>
<organism evidence="1">
    <name type="scientific">Prevotella amnii</name>
    <dbReference type="NCBI Taxonomy" id="419005"/>
    <lineage>
        <taxon>Bacteria</taxon>
        <taxon>Pseudomonadati</taxon>
        <taxon>Bacteroidota</taxon>
        <taxon>Bacteroidia</taxon>
        <taxon>Bacteroidales</taxon>
        <taxon>Prevotellaceae</taxon>
        <taxon>Prevotella</taxon>
    </lineage>
</organism>
<dbReference type="Proteomes" id="UP000070531">
    <property type="component" value="Unassembled WGS sequence"/>
</dbReference>
<proteinExistence type="predicted"/>
<dbReference type="EMBL" id="LSDL01000076">
    <property type="protein sequence ID" value="KXB77227.1"/>
    <property type="molecule type" value="Genomic_DNA"/>
</dbReference>
<gene>
    <name evidence="1" type="ORF">HMPREF1860_01516</name>
</gene>
<evidence type="ECO:0000313" key="2">
    <source>
        <dbReference type="Proteomes" id="UP000070531"/>
    </source>
</evidence>
<accession>A0A134BBA1</accession>
<evidence type="ECO:0000313" key="1">
    <source>
        <dbReference type="EMBL" id="KXB77227.1"/>
    </source>
</evidence>